<dbReference type="Pfam" id="PF13439">
    <property type="entry name" value="Glyco_transf_4"/>
    <property type="match status" value="1"/>
</dbReference>
<dbReference type="Pfam" id="PF00534">
    <property type="entry name" value="Glycos_transf_1"/>
    <property type="match status" value="1"/>
</dbReference>
<evidence type="ECO:0000259" key="3">
    <source>
        <dbReference type="Pfam" id="PF13439"/>
    </source>
</evidence>
<dbReference type="GO" id="GO:0016757">
    <property type="term" value="F:glycosyltransferase activity"/>
    <property type="evidence" value="ECO:0007669"/>
    <property type="project" value="InterPro"/>
</dbReference>
<dbReference type="EMBL" id="LAZR01000795">
    <property type="protein sequence ID" value="KKN57621.1"/>
    <property type="molecule type" value="Genomic_DNA"/>
</dbReference>
<dbReference type="CDD" id="cd03809">
    <property type="entry name" value="GT4_MtfB-like"/>
    <property type="match status" value="1"/>
</dbReference>
<evidence type="ECO:0008006" key="5">
    <source>
        <dbReference type="Google" id="ProtNLM"/>
    </source>
</evidence>
<protein>
    <recommendedName>
        <fullName evidence="5">Glycosyl transferase family 1 domain-containing protein</fullName>
    </recommendedName>
</protein>
<dbReference type="AlphaFoldDB" id="A0A0F9U8N7"/>
<proteinExistence type="predicted"/>
<evidence type="ECO:0000313" key="4">
    <source>
        <dbReference type="EMBL" id="KKN57621.1"/>
    </source>
</evidence>
<name>A0A0F9U8N7_9ZZZZ</name>
<feature type="domain" description="Glycosyl transferase family 1" evidence="2">
    <location>
        <begin position="172"/>
        <end position="321"/>
    </location>
</feature>
<sequence length="344" mass="40302">MGRRLEFPGGYLRRQIEIDRCLNNYDVDILYDYYEQPKSKLDHLIKRVIKYPRHLKRTNGNFINHIIAQHLSDLALVLDPDYTVICCLDICNFINQKGYRNGKLVNKLRLKGMEKCNNIIAISEFTKRETVEKLGIEEDKIEVIKCGVNRKVFFPIKNLWKDFWLDCFGFDDKNVLYVGTEEFGRKNFITLLRAFYLLKKKVKNVKLIRVGNSEYVDEIKVLGLENDIIYLTNITNSELNVLYNICDLFVFPSVYEGYGLPGMEANSAGCPLICSDIPVFREIYGESAMFFEPRSSIELSNIIMEIIDDTTKKEELIKNGIELAENNKWEKFADQYYKYMMRLN</sequence>
<accession>A0A0F9U8N7</accession>
<dbReference type="InterPro" id="IPR001296">
    <property type="entry name" value="Glyco_trans_1"/>
</dbReference>
<evidence type="ECO:0000256" key="1">
    <source>
        <dbReference type="ARBA" id="ARBA00022679"/>
    </source>
</evidence>
<dbReference type="Gene3D" id="3.40.50.2000">
    <property type="entry name" value="Glycogen Phosphorylase B"/>
    <property type="match status" value="2"/>
</dbReference>
<evidence type="ECO:0000259" key="2">
    <source>
        <dbReference type="Pfam" id="PF00534"/>
    </source>
</evidence>
<dbReference type="PANTHER" id="PTHR46401:SF2">
    <property type="entry name" value="GLYCOSYLTRANSFERASE WBBK-RELATED"/>
    <property type="match status" value="1"/>
</dbReference>
<reference evidence="4" key="1">
    <citation type="journal article" date="2015" name="Nature">
        <title>Complex archaea that bridge the gap between prokaryotes and eukaryotes.</title>
        <authorList>
            <person name="Spang A."/>
            <person name="Saw J.H."/>
            <person name="Jorgensen S.L."/>
            <person name="Zaremba-Niedzwiedzka K."/>
            <person name="Martijn J."/>
            <person name="Lind A.E."/>
            <person name="van Eijk R."/>
            <person name="Schleper C."/>
            <person name="Guy L."/>
            <person name="Ettema T.J."/>
        </authorList>
    </citation>
    <scope>NUCLEOTIDE SEQUENCE</scope>
</reference>
<feature type="domain" description="Glycosyltransferase subfamily 4-like N-terminal" evidence="3">
    <location>
        <begin position="99"/>
        <end position="149"/>
    </location>
</feature>
<comment type="caution">
    <text evidence="4">The sequence shown here is derived from an EMBL/GenBank/DDBJ whole genome shotgun (WGS) entry which is preliminary data.</text>
</comment>
<dbReference type="SUPFAM" id="SSF53756">
    <property type="entry name" value="UDP-Glycosyltransferase/glycogen phosphorylase"/>
    <property type="match status" value="1"/>
</dbReference>
<dbReference type="InterPro" id="IPR028098">
    <property type="entry name" value="Glyco_trans_4-like_N"/>
</dbReference>
<dbReference type="PANTHER" id="PTHR46401">
    <property type="entry name" value="GLYCOSYLTRANSFERASE WBBK-RELATED"/>
    <property type="match status" value="1"/>
</dbReference>
<keyword evidence="1" id="KW-0808">Transferase</keyword>
<gene>
    <name evidence="4" type="ORF">LCGC14_0559930</name>
</gene>
<organism evidence="4">
    <name type="scientific">marine sediment metagenome</name>
    <dbReference type="NCBI Taxonomy" id="412755"/>
    <lineage>
        <taxon>unclassified sequences</taxon>
        <taxon>metagenomes</taxon>
        <taxon>ecological metagenomes</taxon>
    </lineage>
</organism>